<gene>
    <name evidence="8" type="ORF">IRI77_02245</name>
</gene>
<accession>A0A7S7NS38</accession>
<proteinExistence type="predicted"/>
<organism evidence="8 9">
    <name type="scientific">Paludibaculum fermentans</name>
    <dbReference type="NCBI Taxonomy" id="1473598"/>
    <lineage>
        <taxon>Bacteria</taxon>
        <taxon>Pseudomonadati</taxon>
        <taxon>Acidobacteriota</taxon>
        <taxon>Terriglobia</taxon>
        <taxon>Bryobacterales</taxon>
        <taxon>Bryobacteraceae</taxon>
        <taxon>Paludibaculum</taxon>
    </lineage>
</organism>
<dbReference type="GO" id="GO:0016020">
    <property type="term" value="C:membrane"/>
    <property type="evidence" value="ECO:0007669"/>
    <property type="project" value="UniProtKB-SubCell"/>
</dbReference>
<name>A0A7S7NS38_PALFE</name>
<keyword evidence="5" id="KW-0175">Coiled coil</keyword>
<protein>
    <recommendedName>
        <fullName evidence="10">HlyD family efflux transporter periplasmic adaptor subunit</fullName>
    </recommendedName>
</protein>
<evidence type="ECO:0000256" key="3">
    <source>
        <dbReference type="ARBA" id="ARBA00022989"/>
    </source>
</evidence>
<dbReference type="AlphaFoldDB" id="A0A7S7NS38"/>
<evidence type="ECO:0008006" key="10">
    <source>
        <dbReference type="Google" id="ProtNLM"/>
    </source>
</evidence>
<feature type="coiled-coil region" evidence="5">
    <location>
        <begin position="104"/>
        <end position="138"/>
    </location>
</feature>
<evidence type="ECO:0000256" key="1">
    <source>
        <dbReference type="ARBA" id="ARBA00004167"/>
    </source>
</evidence>
<evidence type="ECO:0000256" key="5">
    <source>
        <dbReference type="SAM" id="Coils"/>
    </source>
</evidence>
<evidence type="ECO:0000313" key="9">
    <source>
        <dbReference type="Proteomes" id="UP000593892"/>
    </source>
</evidence>
<reference evidence="8 9" key="1">
    <citation type="submission" date="2020-10" db="EMBL/GenBank/DDBJ databases">
        <title>Complete genome sequence of Paludibaculum fermentans P105T, a facultatively anaerobic acidobacterium capable of dissimilatory Fe(III) reduction.</title>
        <authorList>
            <person name="Dedysh S.N."/>
            <person name="Beletsky A.V."/>
            <person name="Kulichevskaya I.S."/>
            <person name="Mardanov A.V."/>
            <person name="Ravin N.V."/>
        </authorList>
    </citation>
    <scope>NUCLEOTIDE SEQUENCE [LARGE SCALE GENOMIC DNA]</scope>
    <source>
        <strain evidence="8 9">P105</strain>
    </source>
</reference>
<dbReference type="KEGG" id="pfer:IRI77_02245"/>
<dbReference type="EMBL" id="CP063849">
    <property type="protein sequence ID" value="QOY88803.1"/>
    <property type="molecule type" value="Genomic_DNA"/>
</dbReference>
<evidence type="ECO:0000256" key="6">
    <source>
        <dbReference type="SAM" id="MobiDB-lite"/>
    </source>
</evidence>
<dbReference type="InterPro" id="IPR050739">
    <property type="entry name" value="MFP"/>
</dbReference>
<feature type="chain" id="PRO_5032495172" description="HlyD family efflux transporter periplasmic adaptor subunit" evidence="7">
    <location>
        <begin position="26"/>
        <end position="339"/>
    </location>
</feature>
<feature type="signal peptide" evidence="7">
    <location>
        <begin position="1"/>
        <end position="25"/>
    </location>
</feature>
<dbReference type="PANTHER" id="PTHR30386:SF26">
    <property type="entry name" value="TRANSPORT PROTEIN COMB"/>
    <property type="match status" value="1"/>
</dbReference>
<comment type="subcellular location">
    <subcellularLocation>
        <location evidence="1">Membrane</location>
        <topology evidence="1">Single-pass membrane protein</topology>
    </subcellularLocation>
</comment>
<evidence type="ECO:0000256" key="4">
    <source>
        <dbReference type="ARBA" id="ARBA00023136"/>
    </source>
</evidence>
<keyword evidence="4" id="KW-0472">Membrane</keyword>
<dbReference type="Proteomes" id="UP000593892">
    <property type="component" value="Chromosome"/>
</dbReference>
<keyword evidence="3" id="KW-1133">Transmembrane helix</keyword>
<dbReference type="PROSITE" id="PS51257">
    <property type="entry name" value="PROKAR_LIPOPROTEIN"/>
    <property type="match status" value="1"/>
</dbReference>
<dbReference type="RefSeq" id="WP_194450465.1">
    <property type="nucleotide sequence ID" value="NZ_CP063849.1"/>
</dbReference>
<dbReference type="PANTHER" id="PTHR30386">
    <property type="entry name" value="MEMBRANE FUSION SUBUNIT OF EMRAB-TOLC MULTIDRUG EFFLUX PUMP"/>
    <property type="match status" value="1"/>
</dbReference>
<feature type="region of interest" description="Disordered" evidence="6">
    <location>
        <begin position="206"/>
        <end position="228"/>
    </location>
</feature>
<keyword evidence="2" id="KW-0812">Transmembrane</keyword>
<dbReference type="Gene3D" id="2.40.30.170">
    <property type="match status" value="1"/>
</dbReference>
<evidence type="ECO:0000256" key="7">
    <source>
        <dbReference type="SAM" id="SignalP"/>
    </source>
</evidence>
<keyword evidence="7" id="KW-0732">Signal</keyword>
<keyword evidence="9" id="KW-1185">Reference proteome</keyword>
<evidence type="ECO:0000256" key="2">
    <source>
        <dbReference type="ARBA" id="ARBA00022692"/>
    </source>
</evidence>
<evidence type="ECO:0000313" key="8">
    <source>
        <dbReference type="EMBL" id="QOY88803.1"/>
    </source>
</evidence>
<sequence length="339" mass="35750">MKPQTTSAVVLLTTACLVGAVWTHANLTSTGHWRPSDAGESPQDPAPFRLTGELVSVSTVPVEGSVLELEVPLNAQVRKGQVIGETQLDAMPAPAAELDARRNLAAAAAAVEAARTQLQDAEARVSAARARAEDTRNHLVGAEVAAGEVQAAVQRDEMLYREGMESQLKHDEALSLQQSASRQIDTQSQLAGNSLNTMEQLESQQAAAQAALQQAEDDRRAAESAVASPQAAAVRSPVLAPADGYLVLRDEFSRDLEIVSDLNRQVETRIPQSSLFAVHIGQLATVTLDSQPKVVFHAVVRNIGDAQASAAGAFCPVTLSLTDASGLGNDTARATITLQ</sequence>